<protein>
    <recommendedName>
        <fullName evidence="5">Pectinesterase</fullName>
    </recommendedName>
</protein>
<keyword evidence="3" id="KW-0732">Signal</keyword>
<name>A0A7S1VN51_9STRA</name>
<feature type="compositionally biased region" description="Low complexity" evidence="1">
    <location>
        <begin position="342"/>
        <end position="357"/>
    </location>
</feature>
<feature type="transmembrane region" description="Helical" evidence="2">
    <location>
        <begin position="697"/>
        <end position="716"/>
    </location>
</feature>
<feature type="signal peptide" evidence="3">
    <location>
        <begin position="1"/>
        <end position="24"/>
    </location>
</feature>
<dbReference type="AlphaFoldDB" id="A0A7S1VN51"/>
<evidence type="ECO:0000256" key="3">
    <source>
        <dbReference type="SAM" id="SignalP"/>
    </source>
</evidence>
<feature type="compositionally biased region" description="Low complexity" evidence="1">
    <location>
        <begin position="312"/>
        <end position="327"/>
    </location>
</feature>
<feature type="compositionally biased region" description="Acidic residues" evidence="1">
    <location>
        <begin position="329"/>
        <end position="341"/>
    </location>
</feature>
<gene>
    <name evidence="4" type="ORF">GOCE00092_LOCUS24043</name>
</gene>
<feature type="compositionally biased region" description="Acidic residues" evidence="1">
    <location>
        <begin position="415"/>
        <end position="427"/>
    </location>
</feature>
<feature type="compositionally biased region" description="Acidic residues" evidence="1">
    <location>
        <begin position="281"/>
        <end position="302"/>
    </location>
</feature>
<feature type="compositionally biased region" description="Acidic residues" evidence="1">
    <location>
        <begin position="385"/>
        <end position="397"/>
    </location>
</feature>
<feature type="region of interest" description="Disordered" evidence="1">
    <location>
        <begin position="231"/>
        <end position="442"/>
    </location>
</feature>
<feature type="compositionally biased region" description="Low complexity" evidence="1">
    <location>
        <begin position="368"/>
        <end position="382"/>
    </location>
</feature>
<feature type="compositionally biased region" description="Low complexity" evidence="1">
    <location>
        <begin position="679"/>
        <end position="688"/>
    </location>
</feature>
<keyword evidence="2" id="KW-0472">Membrane</keyword>
<feature type="compositionally biased region" description="Low complexity" evidence="1">
    <location>
        <begin position="398"/>
        <end position="411"/>
    </location>
</feature>
<evidence type="ECO:0000313" key="4">
    <source>
        <dbReference type="EMBL" id="CAD9305435.1"/>
    </source>
</evidence>
<evidence type="ECO:0000256" key="1">
    <source>
        <dbReference type="SAM" id="MobiDB-lite"/>
    </source>
</evidence>
<organism evidence="4">
    <name type="scientific">Grammatophora oceanica</name>
    <dbReference type="NCBI Taxonomy" id="210454"/>
    <lineage>
        <taxon>Eukaryota</taxon>
        <taxon>Sar</taxon>
        <taxon>Stramenopiles</taxon>
        <taxon>Ochrophyta</taxon>
        <taxon>Bacillariophyta</taxon>
        <taxon>Fragilariophyceae</taxon>
        <taxon>Fragilariophycidae</taxon>
        <taxon>Rhabdonematales</taxon>
        <taxon>Grammatophoraceae</taxon>
        <taxon>Grammatophora</taxon>
    </lineage>
</organism>
<proteinExistence type="predicted"/>
<feature type="region of interest" description="Disordered" evidence="1">
    <location>
        <begin position="661"/>
        <end position="690"/>
    </location>
</feature>
<keyword evidence="2" id="KW-0812">Transmembrane</keyword>
<evidence type="ECO:0008006" key="5">
    <source>
        <dbReference type="Google" id="ProtNLM"/>
    </source>
</evidence>
<evidence type="ECO:0000256" key="2">
    <source>
        <dbReference type="SAM" id="Phobius"/>
    </source>
</evidence>
<accession>A0A7S1VN51</accession>
<sequence length="740" mass="80035">MKMRLAAAPLQPLLLLLLVDLSLGQDTTTTTTPECHTSIDTISMEELDLSIRRRNESLSPWANVVANAENEAAAEAQEAALIPSKRRYILCPNTTFTIGSPLNDDPEREDAFYIYEGGSIPLLVINPNMEVWCGQDGHSSNNCIFEGGEYQVVSSKVLMPPALRDMTYHVNPANFYLKGVTLRGSTFRALQFGEVGQDRGILFQDCIFERQTEGRFVAFIQTLGLSVGANNEEVTPEDEQAAGQDTSGRQLRQRHLRRGLQAEDGPENADPPPTELPEASTEQEPEDDTTVEVDPNEEEDAADWQGRPGVVAAEQQSAQEQQQPAAQDGPEDLIGEADETTAEMPEPAETTEPASPEDLIGVADETTAEMPEPAETVEPAPVQDGPEDLIGEPDETTAEMPEPAETTEPAPVQDGPEDLIGEPDETTAEIPEPSSEEQGAGPDMVVGTTVEQIPGTTSEIPLNPLAGMEQLTSATSNMLQITFDGCLFQDNVVGSAVMGINDAVEVYLTNNVFRNNTIPPHMNHKAGTIIMLNDPLPSMYLESNCWIDNSYALSPVILEHGELAEEGFDALDLSENVNGNFVQDVIITTDGGVPIDPTEIIDDDFARNSSCPSHMLVVAPNQDDMFALNSHSLHDRLDRGAFSCVEMDIRDECSASIFTPDMLGSTSTSEAEGEGEGTMGAPAPAPGGDTKSKPIKISVIALTGSFLLLGVAFLCWSSGRNRKIRRDEYISRVLNDHAQP</sequence>
<dbReference type="EMBL" id="HBGK01045707">
    <property type="protein sequence ID" value="CAD9305435.1"/>
    <property type="molecule type" value="Transcribed_RNA"/>
</dbReference>
<reference evidence="4" key="1">
    <citation type="submission" date="2021-01" db="EMBL/GenBank/DDBJ databases">
        <authorList>
            <person name="Corre E."/>
            <person name="Pelletier E."/>
            <person name="Niang G."/>
            <person name="Scheremetjew M."/>
            <person name="Finn R."/>
            <person name="Kale V."/>
            <person name="Holt S."/>
            <person name="Cochrane G."/>
            <person name="Meng A."/>
            <person name="Brown T."/>
            <person name="Cohen L."/>
        </authorList>
    </citation>
    <scope>NUCLEOTIDE SEQUENCE</scope>
    <source>
        <strain evidence="4">CCMP 410</strain>
    </source>
</reference>
<feature type="chain" id="PRO_5030924978" description="Pectinesterase" evidence="3">
    <location>
        <begin position="25"/>
        <end position="740"/>
    </location>
</feature>
<keyword evidence="2" id="KW-1133">Transmembrane helix</keyword>